<dbReference type="EMBL" id="UINC01054560">
    <property type="protein sequence ID" value="SVB72418.1"/>
    <property type="molecule type" value="Genomic_DNA"/>
</dbReference>
<feature type="transmembrane region" description="Helical" evidence="5">
    <location>
        <begin position="153"/>
        <end position="177"/>
    </location>
</feature>
<organism evidence="6">
    <name type="scientific">marine metagenome</name>
    <dbReference type="NCBI Taxonomy" id="408172"/>
    <lineage>
        <taxon>unclassified sequences</taxon>
        <taxon>metagenomes</taxon>
        <taxon>ecological metagenomes</taxon>
    </lineage>
</organism>
<keyword evidence="4 5" id="KW-0472">Membrane</keyword>
<protein>
    <recommendedName>
        <fullName evidence="7">Intracellular septation protein A</fullName>
    </recommendedName>
</protein>
<sequence length="185" mass="20964">MQHLNNTKWLKPTIEYGPLIVFFATYWLAGLFPATAAIVLATIVGLCLSYLVERRIPTMPLITAIIIVIFGGLTLWLQDETFIKMKPTIIQLTLGAILLGGLFANKVFLKSLMGSSLQMEDVGWSILTRRLSIFFFAMAALNEVVWRTQSTDFWVNFKVFGILGLTILFLITQTLLLKRYLVEEK</sequence>
<feature type="transmembrane region" description="Helical" evidence="5">
    <location>
        <begin position="20"/>
        <end position="52"/>
    </location>
</feature>
<evidence type="ECO:0000256" key="1">
    <source>
        <dbReference type="ARBA" id="ARBA00022475"/>
    </source>
</evidence>
<evidence type="ECO:0000256" key="2">
    <source>
        <dbReference type="ARBA" id="ARBA00022692"/>
    </source>
</evidence>
<dbReference type="InterPro" id="IPR006008">
    <property type="entry name" value="YciB"/>
</dbReference>
<reference evidence="6" key="1">
    <citation type="submission" date="2018-05" db="EMBL/GenBank/DDBJ databases">
        <authorList>
            <person name="Lanie J.A."/>
            <person name="Ng W.-L."/>
            <person name="Kazmierczak K.M."/>
            <person name="Andrzejewski T.M."/>
            <person name="Davidsen T.M."/>
            <person name="Wayne K.J."/>
            <person name="Tettelin H."/>
            <person name="Glass J.I."/>
            <person name="Rusch D."/>
            <person name="Podicherti R."/>
            <person name="Tsui H.-C.T."/>
            <person name="Winkler M.E."/>
        </authorList>
    </citation>
    <scope>NUCLEOTIDE SEQUENCE</scope>
</reference>
<evidence type="ECO:0000313" key="6">
    <source>
        <dbReference type="EMBL" id="SVB72418.1"/>
    </source>
</evidence>
<feature type="transmembrane region" description="Helical" evidence="5">
    <location>
        <begin position="89"/>
        <end position="109"/>
    </location>
</feature>
<dbReference type="PANTHER" id="PTHR36917">
    <property type="entry name" value="INTRACELLULAR SEPTATION PROTEIN A-RELATED"/>
    <property type="match status" value="1"/>
</dbReference>
<keyword evidence="1" id="KW-1003">Cell membrane</keyword>
<dbReference type="Pfam" id="PF04279">
    <property type="entry name" value="IspA"/>
    <property type="match status" value="1"/>
</dbReference>
<gene>
    <name evidence="6" type="ORF">METZ01_LOCUS225272</name>
</gene>
<keyword evidence="2 5" id="KW-0812">Transmembrane</keyword>
<feature type="transmembrane region" description="Helical" evidence="5">
    <location>
        <begin position="59"/>
        <end position="77"/>
    </location>
</feature>
<dbReference type="PANTHER" id="PTHR36917:SF1">
    <property type="entry name" value="INNER MEMBRANE-SPANNING PROTEIN YCIB"/>
    <property type="match status" value="1"/>
</dbReference>
<dbReference type="HAMAP" id="MF_00189">
    <property type="entry name" value="YciB"/>
    <property type="match status" value="1"/>
</dbReference>
<dbReference type="NCBIfam" id="NF001323">
    <property type="entry name" value="PRK00259.1-1"/>
    <property type="match status" value="1"/>
</dbReference>
<evidence type="ECO:0000256" key="3">
    <source>
        <dbReference type="ARBA" id="ARBA00022989"/>
    </source>
</evidence>
<evidence type="ECO:0000256" key="4">
    <source>
        <dbReference type="ARBA" id="ARBA00023136"/>
    </source>
</evidence>
<dbReference type="AlphaFoldDB" id="A0A382GB23"/>
<name>A0A382GB23_9ZZZZ</name>
<evidence type="ECO:0000256" key="5">
    <source>
        <dbReference type="SAM" id="Phobius"/>
    </source>
</evidence>
<keyword evidence="3 5" id="KW-1133">Transmembrane helix</keyword>
<dbReference type="GO" id="GO:0005886">
    <property type="term" value="C:plasma membrane"/>
    <property type="evidence" value="ECO:0007669"/>
    <property type="project" value="TreeGrafter"/>
</dbReference>
<evidence type="ECO:0008006" key="7">
    <source>
        <dbReference type="Google" id="ProtNLM"/>
    </source>
</evidence>
<dbReference type="NCBIfam" id="TIGR00997">
    <property type="entry name" value="ispZ"/>
    <property type="match status" value="1"/>
</dbReference>
<accession>A0A382GB23</accession>
<proteinExistence type="inferred from homology"/>